<accession>A0AA46TJW4</accession>
<dbReference type="AlphaFoldDB" id="A0AA46TJW4"/>
<reference evidence="2" key="1">
    <citation type="submission" date="2022-01" db="EMBL/GenBank/DDBJ databases">
        <title>Nocardioidaceae gen. sp. A5X3R13.</title>
        <authorList>
            <person name="Lopez Marin M.A."/>
            <person name="Uhlik O."/>
        </authorList>
    </citation>
    <scope>NUCLEOTIDE SEQUENCE</scope>
    <source>
        <strain evidence="2">A5X3R13</strain>
    </source>
</reference>
<dbReference type="RefSeq" id="WP_271635077.1">
    <property type="nucleotide sequence ID" value="NZ_CP094970.1"/>
</dbReference>
<keyword evidence="3" id="KW-1185">Reference proteome</keyword>
<evidence type="ECO:0000256" key="1">
    <source>
        <dbReference type="SAM" id="MobiDB-lite"/>
    </source>
</evidence>
<feature type="region of interest" description="Disordered" evidence="1">
    <location>
        <begin position="1"/>
        <end position="100"/>
    </location>
</feature>
<organism evidence="2 3">
    <name type="scientific">Solicola gregarius</name>
    <dbReference type="NCBI Taxonomy" id="2908642"/>
    <lineage>
        <taxon>Bacteria</taxon>
        <taxon>Bacillati</taxon>
        <taxon>Actinomycetota</taxon>
        <taxon>Actinomycetes</taxon>
        <taxon>Propionibacteriales</taxon>
        <taxon>Nocardioidaceae</taxon>
        <taxon>Solicola</taxon>
    </lineage>
</organism>
<evidence type="ECO:0000313" key="2">
    <source>
        <dbReference type="EMBL" id="UYM06212.1"/>
    </source>
</evidence>
<evidence type="ECO:0000313" key="3">
    <source>
        <dbReference type="Proteomes" id="UP001164390"/>
    </source>
</evidence>
<dbReference type="Proteomes" id="UP001164390">
    <property type="component" value="Chromosome"/>
</dbReference>
<name>A0AA46TJW4_9ACTN</name>
<proteinExistence type="predicted"/>
<dbReference type="EMBL" id="CP094970">
    <property type="protein sequence ID" value="UYM06212.1"/>
    <property type="molecule type" value="Genomic_DNA"/>
</dbReference>
<feature type="compositionally biased region" description="Acidic residues" evidence="1">
    <location>
        <begin position="60"/>
        <end position="72"/>
    </location>
</feature>
<sequence length="353" mass="38560">MATALLASCSSDDDTGAEHTPAPSASRTLTPETERSPQKAAPQAEAGGETDHGNGTAEPQPDEQTTEPEESSEAPTERSTTDPSRTRTAPNLPEDGEGVLDGRRMVALYGVPGTSSLGALGEQPLGQAIERVKGLAKRYEPLTDDDVVPTFELIASVASTSAGADGDFSSEISPSTLRPWIERAAKEGVYVVLDLQPGRTDFLTQAKRFEALLRYPNVGLALDPEWRLGPRERHLEQIGSVHGKEVDATIGWLAELTRREELPEKLVVLHQFRTSMIADRRSVRTDRDAVTVLIHADGQGTQPAKRGTWKALHEGAPKGVRWGWKNFIDEDHPMLTPQQTYRITPRPDFVSYQ</sequence>
<gene>
    <name evidence="2" type="ORF">L0C25_03805</name>
</gene>
<evidence type="ECO:0008006" key="4">
    <source>
        <dbReference type="Google" id="ProtNLM"/>
    </source>
</evidence>
<dbReference type="KEGG" id="sgrg:L0C25_03805"/>
<protein>
    <recommendedName>
        <fullName evidence="4">Lipoprotein</fullName>
    </recommendedName>
</protein>